<dbReference type="AlphaFoldDB" id="A0AAP9M4B1"/>
<gene>
    <name evidence="1" type="ORF">FOC47_27100</name>
</gene>
<dbReference type="EMBL" id="CP050964">
    <property type="protein sequence ID" value="QIX93888.1"/>
    <property type="molecule type" value="Genomic_DNA"/>
</dbReference>
<protein>
    <submittedName>
        <fullName evidence="1">Uncharacterized protein</fullName>
    </submittedName>
</protein>
<sequence>MTEITLFEYLFERFYRRIEKDEEFFNYYNVDISEAIQLAHDRAKGCLIDALDILSSISNLQVDFSDYDAGSEELNFKTTPAEIKLIVDLMFQVYMERDLPLLHAFKINFTPSDLSVFSPANERNSYEAFISRLDNNNKIALDDYKSRDRYTGKLKKTINYSAFSDI</sequence>
<dbReference type="GeneID" id="57964874"/>
<reference evidence="1 2" key="1">
    <citation type="submission" date="2019-11" db="EMBL/GenBank/DDBJ databases">
        <title>FDA dAtabase for Regulatory Grade micrObial Sequences (FDA-ARGOS): Supporting development and validation of Infectious Disease Dx tests.</title>
        <authorList>
            <person name="Turner S."/>
            <person name="Byrd R."/>
            <person name="Tallon L."/>
            <person name="Sadzewicz L."/>
            <person name="Vavikolanu K."/>
            <person name="Mehta A."/>
            <person name="Aluvathingal J."/>
            <person name="Nadendla S."/>
            <person name="Myers T."/>
            <person name="Yan Y."/>
            <person name="Sichtig H."/>
        </authorList>
    </citation>
    <scope>NUCLEOTIDE SEQUENCE [LARGE SCALE GENOMIC DNA]</scope>
    <source>
        <strain evidence="1 2">FDAARGOS_739</strain>
    </source>
</reference>
<organism evidence="1 2">
    <name type="scientific">Enterocloster clostridioformis</name>
    <dbReference type="NCBI Taxonomy" id="1531"/>
    <lineage>
        <taxon>Bacteria</taxon>
        <taxon>Bacillati</taxon>
        <taxon>Bacillota</taxon>
        <taxon>Clostridia</taxon>
        <taxon>Lachnospirales</taxon>
        <taxon>Lachnospiraceae</taxon>
        <taxon>Enterocloster</taxon>
    </lineage>
</organism>
<proteinExistence type="predicted"/>
<name>A0AAP9M4B1_9FIRM</name>
<dbReference type="RefSeq" id="WP_002588831.1">
    <property type="nucleotide sequence ID" value="NZ_CABKQO010000001.1"/>
</dbReference>
<dbReference type="Proteomes" id="UP000501069">
    <property type="component" value="Chromosome"/>
</dbReference>
<evidence type="ECO:0000313" key="2">
    <source>
        <dbReference type="Proteomes" id="UP000501069"/>
    </source>
</evidence>
<accession>A0AAP9M4B1</accession>
<evidence type="ECO:0000313" key="1">
    <source>
        <dbReference type="EMBL" id="QIX93888.1"/>
    </source>
</evidence>